<evidence type="ECO:0000313" key="1">
    <source>
        <dbReference type="EMBL" id="MBB5284961.1"/>
    </source>
</evidence>
<gene>
    <name evidence="1" type="ORF">HNQ92_003109</name>
</gene>
<proteinExistence type="predicted"/>
<dbReference type="EMBL" id="JACHGF010000004">
    <property type="protein sequence ID" value="MBB5284961.1"/>
    <property type="molecule type" value="Genomic_DNA"/>
</dbReference>
<name>A0A840TMU4_9BACT</name>
<reference evidence="1 2" key="1">
    <citation type="submission" date="2020-08" db="EMBL/GenBank/DDBJ databases">
        <title>Genomic Encyclopedia of Type Strains, Phase IV (KMG-IV): sequencing the most valuable type-strain genomes for metagenomic binning, comparative biology and taxonomic classification.</title>
        <authorList>
            <person name="Goeker M."/>
        </authorList>
    </citation>
    <scope>NUCLEOTIDE SEQUENCE [LARGE SCALE GENOMIC DNA]</scope>
    <source>
        <strain evidence="1 2">DSM 105074</strain>
    </source>
</reference>
<evidence type="ECO:0000313" key="2">
    <source>
        <dbReference type="Proteomes" id="UP000557307"/>
    </source>
</evidence>
<protein>
    <submittedName>
        <fullName evidence="1">Putative tellurium resistance membrane protein TerC</fullName>
    </submittedName>
</protein>
<sequence>MDLLLTTDAVISLRTQALLEVGPGSNNIIFTIAISTKLPENQQI</sequence>
<keyword evidence="2" id="KW-1185">Reference proteome</keyword>
<comment type="caution">
    <text evidence="1">The sequence shown here is derived from an EMBL/GenBank/DDBJ whole genome shotgun (WGS) entry which is preliminary data.</text>
</comment>
<organism evidence="1 2">
    <name type="scientific">Rhabdobacter roseus</name>
    <dbReference type="NCBI Taxonomy" id="1655419"/>
    <lineage>
        <taxon>Bacteria</taxon>
        <taxon>Pseudomonadati</taxon>
        <taxon>Bacteroidota</taxon>
        <taxon>Cytophagia</taxon>
        <taxon>Cytophagales</taxon>
        <taxon>Cytophagaceae</taxon>
        <taxon>Rhabdobacter</taxon>
    </lineage>
</organism>
<dbReference type="AlphaFoldDB" id="A0A840TMU4"/>
<dbReference type="Proteomes" id="UP000557307">
    <property type="component" value="Unassembled WGS sequence"/>
</dbReference>
<accession>A0A840TMU4</accession>